<dbReference type="InterPro" id="IPR018580">
    <property type="entry name" value="Uncharacterised_YfhO"/>
</dbReference>
<feature type="compositionally biased region" description="Basic and acidic residues" evidence="1">
    <location>
        <begin position="663"/>
        <end position="679"/>
    </location>
</feature>
<feature type="transmembrane region" description="Helical" evidence="2">
    <location>
        <begin position="365"/>
        <end position="384"/>
    </location>
</feature>
<feature type="transmembrane region" description="Helical" evidence="2">
    <location>
        <begin position="108"/>
        <end position="128"/>
    </location>
</feature>
<feature type="region of interest" description="Disordered" evidence="1">
    <location>
        <begin position="650"/>
        <end position="679"/>
    </location>
</feature>
<feature type="transmembrane region" description="Helical" evidence="2">
    <location>
        <begin position="738"/>
        <end position="756"/>
    </location>
</feature>
<protein>
    <submittedName>
        <fullName evidence="3">Bacterial membrane protein YfhO</fullName>
    </submittedName>
</protein>
<evidence type="ECO:0000256" key="2">
    <source>
        <dbReference type="SAM" id="Phobius"/>
    </source>
</evidence>
<dbReference type="PANTHER" id="PTHR38454">
    <property type="entry name" value="INTEGRAL MEMBRANE PROTEIN-RELATED"/>
    <property type="match status" value="1"/>
</dbReference>
<reference evidence="3 4" key="1">
    <citation type="submission" date="2019-02" db="EMBL/GenBank/DDBJ databases">
        <title>Deep-cultivation of Planctomycetes and their phenomic and genomic characterization uncovers novel biology.</title>
        <authorList>
            <person name="Wiegand S."/>
            <person name="Jogler M."/>
            <person name="Boedeker C."/>
            <person name="Pinto D."/>
            <person name="Vollmers J."/>
            <person name="Rivas-Marin E."/>
            <person name="Kohn T."/>
            <person name="Peeters S.H."/>
            <person name="Heuer A."/>
            <person name="Rast P."/>
            <person name="Oberbeckmann S."/>
            <person name="Bunk B."/>
            <person name="Jeske O."/>
            <person name="Meyerdierks A."/>
            <person name="Storesund J.E."/>
            <person name="Kallscheuer N."/>
            <person name="Luecker S."/>
            <person name="Lage O.M."/>
            <person name="Pohl T."/>
            <person name="Merkel B.J."/>
            <person name="Hornburger P."/>
            <person name="Mueller R.-W."/>
            <person name="Bruemmer F."/>
            <person name="Labrenz M."/>
            <person name="Spormann A.M."/>
            <person name="Op den Camp H."/>
            <person name="Overmann J."/>
            <person name="Amann R."/>
            <person name="Jetten M.S.M."/>
            <person name="Mascher T."/>
            <person name="Medema M.H."/>
            <person name="Devos D.P."/>
            <person name="Kaster A.-K."/>
            <person name="Ovreas L."/>
            <person name="Rohde M."/>
            <person name="Galperin M.Y."/>
            <person name="Jogler C."/>
        </authorList>
    </citation>
    <scope>NUCLEOTIDE SEQUENCE [LARGE SCALE GENOMIC DNA]</scope>
    <source>
        <strain evidence="3 4">Pla163</strain>
    </source>
</reference>
<dbReference type="EMBL" id="CP036290">
    <property type="protein sequence ID" value="QDU84516.1"/>
    <property type="molecule type" value="Genomic_DNA"/>
</dbReference>
<feature type="transmembrane region" description="Helical" evidence="2">
    <location>
        <begin position="15"/>
        <end position="33"/>
    </location>
</feature>
<gene>
    <name evidence="3" type="ORF">Pla163_16270</name>
</gene>
<keyword evidence="2" id="KW-0472">Membrane</keyword>
<dbReference type="PANTHER" id="PTHR38454:SF1">
    <property type="entry name" value="INTEGRAL MEMBRANE PROTEIN"/>
    <property type="match status" value="1"/>
</dbReference>
<evidence type="ECO:0000313" key="4">
    <source>
        <dbReference type="Proteomes" id="UP000319342"/>
    </source>
</evidence>
<feature type="transmembrane region" description="Helical" evidence="2">
    <location>
        <begin position="326"/>
        <end position="345"/>
    </location>
</feature>
<feature type="transmembrane region" description="Helical" evidence="2">
    <location>
        <begin position="195"/>
        <end position="224"/>
    </location>
</feature>
<feature type="transmembrane region" description="Helical" evidence="2">
    <location>
        <begin position="396"/>
        <end position="414"/>
    </location>
</feature>
<feature type="transmembrane region" description="Helical" evidence="2">
    <location>
        <begin position="244"/>
        <end position="264"/>
    </location>
</feature>
<evidence type="ECO:0000256" key="1">
    <source>
        <dbReference type="SAM" id="MobiDB-lite"/>
    </source>
</evidence>
<name>A0A518CZ63_9BACT</name>
<dbReference type="RefSeq" id="WP_145186206.1">
    <property type="nucleotide sequence ID" value="NZ_CP036290.1"/>
</dbReference>
<dbReference type="Proteomes" id="UP000319342">
    <property type="component" value="Chromosome"/>
</dbReference>
<accession>A0A518CZ63</accession>
<keyword evidence="4" id="KW-1185">Reference proteome</keyword>
<dbReference type="OrthoDB" id="134970at2"/>
<organism evidence="3 4">
    <name type="scientific">Rohdeia mirabilis</name>
    <dbReference type="NCBI Taxonomy" id="2528008"/>
    <lineage>
        <taxon>Bacteria</taxon>
        <taxon>Pseudomonadati</taxon>
        <taxon>Planctomycetota</taxon>
        <taxon>Planctomycetia</taxon>
        <taxon>Planctomycetia incertae sedis</taxon>
        <taxon>Rohdeia</taxon>
    </lineage>
</organism>
<keyword evidence="2" id="KW-0812">Transmembrane</keyword>
<feature type="transmembrane region" description="Helical" evidence="2">
    <location>
        <begin position="300"/>
        <end position="319"/>
    </location>
</feature>
<evidence type="ECO:0000313" key="3">
    <source>
        <dbReference type="EMBL" id="QDU84516.1"/>
    </source>
</evidence>
<keyword evidence="2" id="KW-1133">Transmembrane helix</keyword>
<dbReference type="AlphaFoldDB" id="A0A518CZ63"/>
<proteinExistence type="predicted"/>
<sequence>MTGPSIEVARTSGRARLVHVVAALFALLLPIVVHRQMVTEDVLFYALDHAQLQFPRFVVLCDALQNHGELPHWQHLLYGGSPFHANPEMPTLYPPALLAAAFLDPARAMNLFILAHMAVGALGAFVLASHLWRERLGRPGRGTVAATVCSALFTLNYYTRLENLNLVEYGAAHMLLPWTVLAIEGTLRGRRPGPWAAALALLGGLLATSGGLYVLLFGSLFCALWTVRFGLFDGAAARQRTLRWILPAVVAAGLLALAKFLPYFSWLPSTNRVDAVPEGIASARGLGGNKFALATLWEGLVLRTAQGLGLALFALGLWLGRRNEVVRFLGVVAIVTTFFAAGPFYSWLYALGPPFTLVRTGPDRLWTLVNLAWPVVGALGVGLLVERLPDRVERRFAPAIAFALPLALLPLLLVNRDVFHGIISRPHPVADLVARYKRWPEAARKAGDEWRVWWIGKPTDSPDGETRTLGGKNEQFITTALGAETLGGFLGYIWPRTLERHLYRDGERLLEESERPRRAGVMSARYLVSSLGNAPRREQMVQLDPVGIEGRSLVDNRYARPRVMAPRQVVALFGDDDLRLAYRMLDDVANPIDTTLIAYTAEDRPDAAERALWDLVLCVDGAPRPADVDAVVIETTVDPDEDTWRAIGAALGNEDQPRSAGTLERDGPNRTHVDLDPSDEPRVIVLSETWSTNPGWTVEVDGVATTFRRTDGIVTAIPVPAGAQRVTATYHTPGARTGYVLGLLGLVLACALAVVGRSARSDGAERSTDPPQSD</sequence>